<evidence type="ECO:0000256" key="10">
    <source>
        <dbReference type="ARBA" id="ARBA00023077"/>
    </source>
</evidence>
<dbReference type="PANTHER" id="PTHR32552:SF68">
    <property type="entry name" value="FERRICHROME OUTER MEMBRANE TRANSPORTER_PHAGE RECEPTOR"/>
    <property type="match status" value="1"/>
</dbReference>
<evidence type="ECO:0000256" key="14">
    <source>
        <dbReference type="PROSITE-ProRule" id="PRU01360"/>
    </source>
</evidence>
<dbReference type="InterPro" id="IPR036942">
    <property type="entry name" value="Beta-barrel_TonB_sf"/>
</dbReference>
<organism evidence="18 19">
    <name type="scientific">Salinimonas marina</name>
    <dbReference type="NCBI Taxonomy" id="2785918"/>
    <lineage>
        <taxon>Bacteria</taxon>
        <taxon>Pseudomonadati</taxon>
        <taxon>Pseudomonadota</taxon>
        <taxon>Gammaproteobacteria</taxon>
        <taxon>Alteromonadales</taxon>
        <taxon>Alteromonadaceae</taxon>
        <taxon>Alteromonas/Salinimonas group</taxon>
        <taxon>Salinimonas</taxon>
    </lineage>
</organism>
<keyword evidence="10 15" id="KW-0798">TonB box</keyword>
<evidence type="ECO:0000313" key="19">
    <source>
        <dbReference type="Proteomes" id="UP000595095"/>
    </source>
</evidence>
<keyword evidence="13 14" id="KW-0998">Cell outer membrane</keyword>
<dbReference type="InterPro" id="IPR010105">
    <property type="entry name" value="TonB_sidphr_rcpt"/>
</dbReference>
<keyword evidence="19" id="KW-1185">Reference proteome</keyword>
<keyword evidence="6 14" id="KW-0812">Transmembrane</keyword>
<evidence type="ECO:0000256" key="2">
    <source>
        <dbReference type="ARBA" id="ARBA00009810"/>
    </source>
</evidence>
<keyword evidence="9" id="KW-0406">Ion transport</keyword>
<reference evidence="18 19" key="1">
    <citation type="submission" date="2020-11" db="EMBL/GenBank/DDBJ databases">
        <title>Complete genome sequence for Salinimonas sp. strain G2-b.</title>
        <authorList>
            <person name="Park S.-J."/>
        </authorList>
    </citation>
    <scope>NUCLEOTIDE SEQUENCE [LARGE SCALE GENOMIC DNA]</scope>
    <source>
        <strain evidence="18 19">G2-b</strain>
    </source>
</reference>
<evidence type="ECO:0000256" key="3">
    <source>
        <dbReference type="ARBA" id="ARBA00022448"/>
    </source>
</evidence>
<evidence type="ECO:0000256" key="13">
    <source>
        <dbReference type="ARBA" id="ARBA00023237"/>
    </source>
</evidence>
<feature type="domain" description="TonB-dependent receptor-like beta-barrel" evidence="16">
    <location>
        <begin position="213"/>
        <end position="660"/>
    </location>
</feature>
<dbReference type="SUPFAM" id="SSF56935">
    <property type="entry name" value="Porins"/>
    <property type="match status" value="1"/>
</dbReference>
<gene>
    <name evidence="18" type="ORF">IT774_00660</name>
</gene>
<keyword evidence="4 14" id="KW-1134">Transmembrane beta strand</keyword>
<accession>A0A7S9HEP1</accession>
<dbReference type="GO" id="GO:0009279">
    <property type="term" value="C:cell outer membrane"/>
    <property type="evidence" value="ECO:0007669"/>
    <property type="project" value="UniProtKB-SubCell"/>
</dbReference>
<dbReference type="Proteomes" id="UP000595095">
    <property type="component" value="Chromosome"/>
</dbReference>
<feature type="domain" description="TonB-dependent receptor plug" evidence="17">
    <location>
        <begin position="47"/>
        <end position="141"/>
    </location>
</feature>
<evidence type="ECO:0000259" key="17">
    <source>
        <dbReference type="Pfam" id="PF07715"/>
    </source>
</evidence>
<evidence type="ECO:0000256" key="8">
    <source>
        <dbReference type="ARBA" id="ARBA00023004"/>
    </source>
</evidence>
<dbReference type="InterPro" id="IPR039426">
    <property type="entry name" value="TonB-dep_rcpt-like"/>
</dbReference>
<protein>
    <submittedName>
        <fullName evidence="18">TonB-dependent siderophore receptor</fullName>
    </submittedName>
</protein>
<dbReference type="InterPro" id="IPR037066">
    <property type="entry name" value="Plug_dom_sf"/>
</dbReference>
<dbReference type="Gene3D" id="2.170.130.10">
    <property type="entry name" value="TonB-dependent receptor, plug domain"/>
    <property type="match status" value="1"/>
</dbReference>
<dbReference type="InterPro" id="IPR012910">
    <property type="entry name" value="Plug_dom"/>
</dbReference>
<proteinExistence type="inferred from homology"/>
<dbReference type="GO" id="GO:0015891">
    <property type="term" value="P:siderophore transport"/>
    <property type="evidence" value="ECO:0007669"/>
    <property type="project" value="InterPro"/>
</dbReference>
<dbReference type="InterPro" id="IPR000531">
    <property type="entry name" value="Beta-barrel_TonB"/>
</dbReference>
<comment type="similarity">
    <text evidence="2 14 15">Belongs to the TonB-dependent receptor family.</text>
</comment>
<dbReference type="PANTHER" id="PTHR32552">
    <property type="entry name" value="FERRICHROME IRON RECEPTOR-RELATED"/>
    <property type="match status" value="1"/>
</dbReference>
<name>A0A7S9HEP1_9ALTE</name>
<evidence type="ECO:0000256" key="1">
    <source>
        <dbReference type="ARBA" id="ARBA00004571"/>
    </source>
</evidence>
<evidence type="ECO:0000256" key="4">
    <source>
        <dbReference type="ARBA" id="ARBA00022452"/>
    </source>
</evidence>
<keyword evidence="11 14" id="KW-0472">Membrane</keyword>
<evidence type="ECO:0000259" key="16">
    <source>
        <dbReference type="Pfam" id="PF00593"/>
    </source>
</evidence>
<evidence type="ECO:0000256" key="6">
    <source>
        <dbReference type="ARBA" id="ARBA00022692"/>
    </source>
</evidence>
<evidence type="ECO:0000256" key="12">
    <source>
        <dbReference type="ARBA" id="ARBA00023170"/>
    </source>
</evidence>
<evidence type="ECO:0000256" key="7">
    <source>
        <dbReference type="ARBA" id="ARBA00022729"/>
    </source>
</evidence>
<dbReference type="KEGG" id="smaa:IT774_00660"/>
<keyword evidence="8" id="KW-0408">Iron</keyword>
<dbReference type="Pfam" id="PF07715">
    <property type="entry name" value="Plug"/>
    <property type="match status" value="1"/>
</dbReference>
<dbReference type="PROSITE" id="PS52016">
    <property type="entry name" value="TONB_DEPENDENT_REC_3"/>
    <property type="match status" value="1"/>
</dbReference>
<sequence>MALTLSSAYAQADSAPKESDLERITVRGAFFGQQVADSVKTPTLLINVPQSVSVISEEQINEQALFSVADVMQYTPGVSIGLGEDHRDQITIRGQNTTADFFVDGLRDDVQYFRPLYNLERVEVLRGANALLFGRGGGGGVVNRVTKVAEIDKDFTELSAGIDTFSAGSVSVDTNMVTGNGQAFRFNGVFDAIDNHRDFKDGERFALNPTYSWQLDNNTMLRASYEYVDDDRVVDRGVPSLNGEPLMNAQDTYFGKPGFNNTTLEAHIAKLRVEHRINSTWTSNATLQYADYDKLYQNLYPVNFDDTAGTVTLDGYKDTTSRQNTLFQVNLVGQLEGFGVAHTLLMGAEYGDQDTENARRDVFFAQTQDDQVTFMFSNPLDIPAMTLTDPVRDRASEVMFTSLFVQDEIELTEQWMVVAGLRYDNFDIDVADKIEAANGSQDGNNGLLSSSDTEVSPRLGVIYKPMDNISLYASYSKSFLPRSGDQFLSLSLTSQALDAEEFENREVGVKWNINDALSINAAVFEVERENGATQDPNNPERSILTGTETTGFEVQMVGQLTRQWEINAGYSNLDGEELGRVVDGDIANRDLAQLPEHKFTLWNQYSLTNDWRVGLGVLYQSEQYATLNNDVELPDFWRVDAAVYYDYSENMQVQLNVENVFDEEYFPSAHNANNIGTGEPVNARLSVQYQF</sequence>
<comment type="subcellular location">
    <subcellularLocation>
        <location evidence="1 14">Cell outer membrane</location>
        <topology evidence="1 14">Multi-pass membrane protein</topology>
    </subcellularLocation>
</comment>
<evidence type="ECO:0000313" key="18">
    <source>
        <dbReference type="EMBL" id="QPG07087.1"/>
    </source>
</evidence>
<dbReference type="Pfam" id="PF00593">
    <property type="entry name" value="TonB_dep_Rec_b-barrel"/>
    <property type="match status" value="1"/>
</dbReference>
<dbReference type="GO" id="GO:0015344">
    <property type="term" value="F:siderophore uptake transmembrane transporter activity"/>
    <property type="evidence" value="ECO:0007669"/>
    <property type="project" value="TreeGrafter"/>
</dbReference>
<dbReference type="NCBIfam" id="TIGR01783">
    <property type="entry name" value="TonB-siderophor"/>
    <property type="match status" value="1"/>
</dbReference>
<dbReference type="CDD" id="cd01347">
    <property type="entry name" value="ligand_gated_channel"/>
    <property type="match status" value="1"/>
</dbReference>
<keyword evidence="7" id="KW-0732">Signal</keyword>
<keyword evidence="3 14" id="KW-0813">Transport</keyword>
<dbReference type="GO" id="GO:0038023">
    <property type="term" value="F:signaling receptor activity"/>
    <property type="evidence" value="ECO:0007669"/>
    <property type="project" value="InterPro"/>
</dbReference>
<keyword evidence="5" id="KW-0410">Iron transport</keyword>
<evidence type="ECO:0000256" key="11">
    <source>
        <dbReference type="ARBA" id="ARBA00023136"/>
    </source>
</evidence>
<dbReference type="AlphaFoldDB" id="A0A7S9HEP1"/>
<dbReference type="Gene3D" id="2.40.170.20">
    <property type="entry name" value="TonB-dependent receptor, beta-barrel domain"/>
    <property type="match status" value="1"/>
</dbReference>
<evidence type="ECO:0000256" key="5">
    <source>
        <dbReference type="ARBA" id="ARBA00022496"/>
    </source>
</evidence>
<dbReference type="EMBL" id="CP064795">
    <property type="protein sequence ID" value="QPG07087.1"/>
    <property type="molecule type" value="Genomic_DNA"/>
</dbReference>
<keyword evidence="12 18" id="KW-0675">Receptor</keyword>
<evidence type="ECO:0000256" key="9">
    <source>
        <dbReference type="ARBA" id="ARBA00023065"/>
    </source>
</evidence>
<evidence type="ECO:0000256" key="15">
    <source>
        <dbReference type="RuleBase" id="RU003357"/>
    </source>
</evidence>